<reference evidence="2 3" key="1">
    <citation type="submission" date="2019-02" db="EMBL/GenBank/DDBJ databases">
        <title>Deep-cultivation of Planctomycetes and their phenomic and genomic characterization uncovers novel biology.</title>
        <authorList>
            <person name="Wiegand S."/>
            <person name="Jogler M."/>
            <person name="Boedeker C."/>
            <person name="Pinto D."/>
            <person name="Vollmers J."/>
            <person name="Rivas-Marin E."/>
            <person name="Kohn T."/>
            <person name="Peeters S.H."/>
            <person name="Heuer A."/>
            <person name="Rast P."/>
            <person name="Oberbeckmann S."/>
            <person name="Bunk B."/>
            <person name="Jeske O."/>
            <person name="Meyerdierks A."/>
            <person name="Storesund J.E."/>
            <person name="Kallscheuer N."/>
            <person name="Luecker S."/>
            <person name="Lage O.M."/>
            <person name="Pohl T."/>
            <person name="Merkel B.J."/>
            <person name="Hornburger P."/>
            <person name="Mueller R.-W."/>
            <person name="Bruemmer F."/>
            <person name="Labrenz M."/>
            <person name="Spormann A.M."/>
            <person name="Op den Camp H."/>
            <person name="Overmann J."/>
            <person name="Amann R."/>
            <person name="Jetten M.S.M."/>
            <person name="Mascher T."/>
            <person name="Medema M.H."/>
            <person name="Devos D.P."/>
            <person name="Kaster A.-K."/>
            <person name="Ovreas L."/>
            <person name="Rohde M."/>
            <person name="Galperin M.Y."/>
            <person name="Jogler C."/>
        </authorList>
    </citation>
    <scope>NUCLEOTIDE SEQUENCE [LARGE SCALE GENOMIC DNA]</scope>
    <source>
        <strain evidence="2 3">Mal48</strain>
    </source>
</reference>
<sequence length="234" mass="26423">MAHEWYSLDELARQLGRDSREILRLASRGRIPAHKRGEDWQFHAAEITQWLEQEMREYSDSQLAALEVAQASPEVAPEIPVSSLLKPELVQVPLEARTKRSVLESMIEVAGRTWQVWEPATILKAVQEREKLHSTAFDNGVSIPHPRSPLPDAIGEPLVAFGRTLSGIPCGASNNSLTDCFFLVLCQDARTHLQVIARLARMIQLPDFLPEIRETEDPLRTYEIILNAEKQFGP</sequence>
<dbReference type="InterPro" id="IPR041657">
    <property type="entry name" value="HTH_17"/>
</dbReference>
<dbReference type="GO" id="GO:0003677">
    <property type="term" value="F:DNA binding"/>
    <property type="evidence" value="ECO:0007669"/>
    <property type="project" value="InterPro"/>
</dbReference>
<dbReference type="PROSITE" id="PS51094">
    <property type="entry name" value="PTS_EIIA_TYPE_2"/>
    <property type="match status" value="1"/>
</dbReference>
<organism evidence="2 3">
    <name type="scientific">Thalassoglobus polymorphus</name>
    <dbReference type="NCBI Taxonomy" id="2527994"/>
    <lineage>
        <taxon>Bacteria</taxon>
        <taxon>Pseudomonadati</taxon>
        <taxon>Planctomycetota</taxon>
        <taxon>Planctomycetia</taxon>
        <taxon>Planctomycetales</taxon>
        <taxon>Planctomycetaceae</taxon>
        <taxon>Thalassoglobus</taxon>
    </lineage>
</organism>
<dbReference type="InterPro" id="IPR051541">
    <property type="entry name" value="PTS_SugarTrans_NitroReg"/>
</dbReference>
<name>A0A517QUS1_9PLAN</name>
<dbReference type="NCBIfam" id="TIGR01764">
    <property type="entry name" value="excise"/>
    <property type="match status" value="1"/>
</dbReference>
<dbReference type="EMBL" id="CP036267">
    <property type="protein sequence ID" value="QDT35341.1"/>
    <property type="molecule type" value="Genomic_DNA"/>
</dbReference>
<feature type="domain" description="PTS EIIA type-2" evidence="1">
    <location>
        <begin position="83"/>
        <end position="228"/>
    </location>
</feature>
<dbReference type="GO" id="GO:0030295">
    <property type="term" value="F:protein kinase activator activity"/>
    <property type="evidence" value="ECO:0007669"/>
    <property type="project" value="TreeGrafter"/>
</dbReference>
<dbReference type="InterPro" id="IPR002178">
    <property type="entry name" value="PTS_EIIA_type-2_dom"/>
</dbReference>
<dbReference type="SUPFAM" id="SSF55804">
    <property type="entry name" value="Phoshotransferase/anion transport protein"/>
    <property type="match status" value="1"/>
</dbReference>
<protein>
    <submittedName>
        <fullName evidence="2">PTS system mannose-specific EIIBCA component</fullName>
    </submittedName>
</protein>
<keyword evidence="3" id="KW-1185">Reference proteome</keyword>
<dbReference type="Gene3D" id="3.40.930.10">
    <property type="entry name" value="Mannitol-specific EII, Chain A"/>
    <property type="match status" value="1"/>
</dbReference>
<accession>A0A517QUS1</accession>
<evidence type="ECO:0000259" key="1">
    <source>
        <dbReference type="PROSITE" id="PS51094"/>
    </source>
</evidence>
<gene>
    <name evidence="2" type="primary">manP</name>
    <name evidence="2" type="ORF">Mal48_46170</name>
</gene>
<evidence type="ECO:0000313" key="2">
    <source>
        <dbReference type="EMBL" id="QDT35341.1"/>
    </source>
</evidence>
<dbReference type="PANTHER" id="PTHR47738">
    <property type="entry name" value="PTS SYSTEM FRUCTOSE-LIKE EIIA COMPONENT-RELATED"/>
    <property type="match status" value="1"/>
</dbReference>
<dbReference type="Proteomes" id="UP000315724">
    <property type="component" value="Chromosome"/>
</dbReference>
<dbReference type="InterPro" id="IPR010093">
    <property type="entry name" value="SinI_DNA-bd"/>
</dbReference>
<dbReference type="Pfam" id="PF00359">
    <property type="entry name" value="PTS_EIIA_2"/>
    <property type="match status" value="1"/>
</dbReference>
<dbReference type="InterPro" id="IPR016152">
    <property type="entry name" value="PTrfase/Anion_transptr"/>
</dbReference>
<dbReference type="PANTHER" id="PTHR47738:SF1">
    <property type="entry name" value="NITROGEN REGULATORY PROTEIN"/>
    <property type="match status" value="1"/>
</dbReference>
<proteinExistence type="predicted"/>
<dbReference type="OrthoDB" id="289331at2"/>
<dbReference type="Pfam" id="PF12728">
    <property type="entry name" value="HTH_17"/>
    <property type="match status" value="1"/>
</dbReference>
<dbReference type="KEGG" id="tpol:Mal48_46170"/>
<dbReference type="AlphaFoldDB" id="A0A517QUS1"/>
<evidence type="ECO:0000313" key="3">
    <source>
        <dbReference type="Proteomes" id="UP000315724"/>
    </source>
</evidence>